<feature type="region of interest" description="Disordered" evidence="1">
    <location>
        <begin position="78"/>
        <end position="122"/>
    </location>
</feature>
<proteinExistence type="predicted"/>
<dbReference type="Gramene" id="KXG19813">
    <property type="protein sequence ID" value="KXG19813"/>
    <property type="gene ID" value="SORBI_3010G120900"/>
</dbReference>
<dbReference type="InParanoid" id="A0A194YIN6"/>
<dbReference type="EMBL" id="CM000769">
    <property type="protein sequence ID" value="KXG19813.1"/>
    <property type="molecule type" value="Genomic_DNA"/>
</dbReference>
<dbReference type="AlphaFoldDB" id="A0A194YIN6"/>
<evidence type="ECO:0000256" key="1">
    <source>
        <dbReference type="SAM" id="MobiDB-lite"/>
    </source>
</evidence>
<reference evidence="3" key="2">
    <citation type="journal article" date="2018" name="Plant J.">
        <title>The Sorghum bicolor reference genome: improved assembly, gene annotations, a transcriptome atlas, and signatures of genome organization.</title>
        <authorList>
            <person name="McCormick R.F."/>
            <person name="Truong S.K."/>
            <person name="Sreedasyam A."/>
            <person name="Jenkins J."/>
            <person name="Shu S."/>
            <person name="Sims D."/>
            <person name="Kennedy M."/>
            <person name="Amirebrahimi M."/>
            <person name="Weers B.D."/>
            <person name="McKinley B."/>
            <person name="Mattison A."/>
            <person name="Morishige D.T."/>
            <person name="Grimwood J."/>
            <person name="Schmutz J."/>
            <person name="Mullet J.E."/>
        </authorList>
    </citation>
    <scope>NUCLEOTIDE SEQUENCE [LARGE SCALE GENOMIC DNA]</scope>
    <source>
        <strain evidence="3">cv. BTx623</strain>
    </source>
</reference>
<accession>A0A194YIN6</accession>
<evidence type="ECO:0000313" key="3">
    <source>
        <dbReference type="Proteomes" id="UP000000768"/>
    </source>
</evidence>
<gene>
    <name evidence="2" type="ORF">SORBI_3010G120900</name>
</gene>
<dbReference type="Proteomes" id="UP000000768">
    <property type="component" value="Chromosome 10"/>
</dbReference>
<keyword evidence="3" id="KW-1185">Reference proteome</keyword>
<sequence length="258" mass="27353">MLLLAIASSTRAAAVRPLCASAASSGEAAPAPTPAPAVTTEAAGRRPVKVILPKKKPQKWSTVILRCAESKLLAAPPGRAVGTAGASARRVKGPGRGRRSRSRGSGRWSRPRRRGPARRRARRRPGWHARLLFLVREASLADDSRAAVSVEIYAVAAGTWHFGGDSLVGSVRFLLGDHRLLSRPIGRLRNVPVTARAASLASLRSWNSASTLCVPRTFSSTRHASSRCPRNTRLLGIFGGKSAPTKMAMAGLMASSGF</sequence>
<reference evidence="2 3" key="1">
    <citation type="journal article" date="2009" name="Nature">
        <title>The Sorghum bicolor genome and the diversification of grasses.</title>
        <authorList>
            <person name="Paterson A.H."/>
            <person name="Bowers J.E."/>
            <person name="Bruggmann R."/>
            <person name="Dubchak I."/>
            <person name="Grimwood J."/>
            <person name="Gundlach H."/>
            <person name="Haberer G."/>
            <person name="Hellsten U."/>
            <person name="Mitros T."/>
            <person name="Poliakov A."/>
            <person name="Schmutz J."/>
            <person name="Spannagl M."/>
            <person name="Tang H."/>
            <person name="Wang X."/>
            <person name="Wicker T."/>
            <person name="Bharti A.K."/>
            <person name="Chapman J."/>
            <person name="Feltus F.A."/>
            <person name="Gowik U."/>
            <person name="Grigoriev I.V."/>
            <person name="Lyons E."/>
            <person name="Maher C.A."/>
            <person name="Martis M."/>
            <person name="Narechania A."/>
            <person name="Otillar R.P."/>
            <person name="Penning B.W."/>
            <person name="Salamov A.A."/>
            <person name="Wang Y."/>
            <person name="Zhang L."/>
            <person name="Carpita N.C."/>
            <person name="Freeling M."/>
            <person name="Gingle A.R."/>
            <person name="Hash C.T."/>
            <person name="Keller B."/>
            <person name="Klein P."/>
            <person name="Kresovich S."/>
            <person name="McCann M.C."/>
            <person name="Ming R."/>
            <person name="Peterson D.G."/>
            <person name="Mehboob-ur-Rahman"/>
            <person name="Ware D."/>
            <person name="Westhoff P."/>
            <person name="Mayer K.F."/>
            <person name="Messing J."/>
            <person name="Rokhsar D.S."/>
        </authorList>
    </citation>
    <scope>NUCLEOTIDE SEQUENCE [LARGE SCALE GENOMIC DNA]</scope>
    <source>
        <strain evidence="3">cv. BTx623</strain>
    </source>
</reference>
<organism evidence="2 3">
    <name type="scientific">Sorghum bicolor</name>
    <name type="common">Sorghum</name>
    <name type="synonym">Sorghum vulgare</name>
    <dbReference type="NCBI Taxonomy" id="4558"/>
    <lineage>
        <taxon>Eukaryota</taxon>
        <taxon>Viridiplantae</taxon>
        <taxon>Streptophyta</taxon>
        <taxon>Embryophyta</taxon>
        <taxon>Tracheophyta</taxon>
        <taxon>Spermatophyta</taxon>
        <taxon>Magnoliopsida</taxon>
        <taxon>Liliopsida</taxon>
        <taxon>Poales</taxon>
        <taxon>Poaceae</taxon>
        <taxon>PACMAD clade</taxon>
        <taxon>Panicoideae</taxon>
        <taxon>Andropogonodae</taxon>
        <taxon>Andropogoneae</taxon>
        <taxon>Sorghinae</taxon>
        <taxon>Sorghum</taxon>
    </lineage>
</organism>
<evidence type="ECO:0000313" key="2">
    <source>
        <dbReference type="EMBL" id="KXG19813.1"/>
    </source>
</evidence>
<feature type="compositionally biased region" description="Basic residues" evidence="1">
    <location>
        <begin position="89"/>
        <end position="122"/>
    </location>
</feature>
<name>A0A194YIN6_SORBI</name>
<protein>
    <submittedName>
        <fullName evidence="2">Uncharacterized protein</fullName>
    </submittedName>
</protein>